<feature type="binding site" evidence="10">
    <location>
        <position position="292"/>
    </location>
    <ligand>
        <name>substrate</name>
    </ligand>
</feature>
<name>W7IPT8_9PSEU</name>
<dbReference type="RefSeq" id="WP_035280473.1">
    <property type="nucleotide sequence ID" value="NZ_AYXG01000068.1"/>
</dbReference>
<dbReference type="PANTHER" id="PTHR10353:SF36">
    <property type="entry name" value="LP05116P"/>
    <property type="match status" value="1"/>
</dbReference>
<dbReference type="InterPro" id="IPR017853">
    <property type="entry name" value="GH"/>
</dbReference>
<feature type="binding site" evidence="10">
    <location>
        <position position="22"/>
    </location>
    <ligand>
        <name>substrate</name>
    </ligand>
</feature>
<gene>
    <name evidence="12" type="ORF">UO65_1786</name>
</gene>
<reference evidence="12 13" key="1">
    <citation type="journal article" date="2014" name="Genome Announc.">
        <title>Draft Genome Sequence of the Antitrypanosomally Active Sponge-Associated Bacterium Actinokineospora sp. Strain EG49.</title>
        <authorList>
            <person name="Harjes J."/>
            <person name="Ryu T."/>
            <person name="Abdelmohsen U.R."/>
            <person name="Moitinho-Silva L."/>
            <person name="Horn H."/>
            <person name="Ravasi T."/>
            <person name="Hentschel U."/>
        </authorList>
    </citation>
    <scope>NUCLEOTIDE SEQUENCE [LARGE SCALE GENOMIC DNA]</scope>
    <source>
        <strain evidence="12 13">EG49</strain>
    </source>
</reference>
<feature type="active site" description="Nucleophile" evidence="9">
    <location>
        <position position="363"/>
    </location>
</feature>
<comment type="caution">
    <text evidence="12">The sequence shown here is derived from an EMBL/GenBank/DDBJ whole genome shotgun (WGS) entry which is preliminary data.</text>
</comment>
<evidence type="ECO:0000256" key="8">
    <source>
        <dbReference type="ARBA" id="ARBA00023326"/>
    </source>
</evidence>
<accession>W7IPT8</accession>
<dbReference type="Pfam" id="PF00232">
    <property type="entry name" value="Glyco_hydro_1"/>
    <property type="match status" value="1"/>
</dbReference>
<dbReference type="GO" id="GO:0005829">
    <property type="term" value="C:cytosol"/>
    <property type="evidence" value="ECO:0007669"/>
    <property type="project" value="TreeGrafter"/>
</dbReference>
<evidence type="ECO:0000256" key="9">
    <source>
        <dbReference type="PIRSR" id="PIRSR617736-1"/>
    </source>
</evidence>
<dbReference type="FunFam" id="3.20.20.80:FF:000004">
    <property type="entry name" value="Beta-glucosidase 6-phospho-beta-glucosidase"/>
    <property type="match status" value="1"/>
</dbReference>
<evidence type="ECO:0000256" key="1">
    <source>
        <dbReference type="ARBA" id="ARBA00000448"/>
    </source>
</evidence>
<dbReference type="EMBL" id="AYXG01000068">
    <property type="protein sequence ID" value="EWC62890.1"/>
    <property type="molecule type" value="Genomic_DNA"/>
</dbReference>
<dbReference type="NCBIfam" id="TIGR03356">
    <property type="entry name" value="BGL"/>
    <property type="match status" value="1"/>
</dbReference>
<evidence type="ECO:0000256" key="3">
    <source>
        <dbReference type="ARBA" id="ARBA00012744"/>
    </source>
</evidence>
<dbReference type="GO" id="GO:0008422">
    <property type="term" value="F:beta-glucosidase activity"/>
    <property type="evidence" value="ECO:0007669"/>
    <property type="project" value="UniProtKB-EC"/>
</dbReference>
<dbReference type="InterPro" id="IPR017736">
    <property type="entry name" value="Glyco_hydro_1_beta-glucosidase"/>
</dbReference>
<dbReference type="InterPro" id="IPR001360">
    <property type="entry name" value="Glyco_hydro_1"/>
</dbReference>
<dbReference type="eggNOG" id="COG2723">
    <property type="taxonomic scope" value="Bacteria"/>
</dbReference>
<keyword evidence="13" id="KW-1185">Reference proteome</keyword>
<evidence type="ECO:0000256" key="5">
    <source>
        <dbReference type="ARBA" id="ARBA00023001"/>
    </source>
</evidence>
<feature type="binding site" evidence="10">
    <location>
        <position position="167"/>
    </location>
    <ligand>
        <name>substrate</name>
    </ligand>
</feature>
<keyword evidence="6" id="KW-0119">Carbohydrate metabolism</keyword>
<feature type="binding site" evidence="10">
    <location>
        <position position="410"/>
    </location>
    <ligand>
        <name>substrate</name>
    </ligand>
</feature>
<keyword evidence="8" id="KW-0624">Polysaccharide degradation</keyword>
<dbReference type="InterPro" id="IPR033132">
    <property type="entry name" value="GH_1_N_CS"/>
</dbReference>
<sequence>MTEPFPAFPPDFLWGVASAAYQVEGAVDEDGRGRSVWDTFCAEPGRVEGGDTGAVAADHYHRFPEDVALLRDLGVGAYRFSIAWPRVVPDGAGAVNPAGLDFYDRLVDELCAAGIAPAATLFHWDTPQALEDAGGWLSRDTAARFAEYAAVVGDRLHDRVRMWMPLNEPVVVTMFGYALGQHAPGRELGFEALPTAHHQLLGHGLAVQALRAAGCSNIGIASNHSPVWAASDAEEDVSAADAYSTLVNWLFADPVLRGRYPAPELAALMPGPVVEDLKVISTPLDWFGINYYQPALVGAATEGSTPVVEGAMLPPGLPFEPRPIEGYPRTDFGWPVVPDGLRETVAMFTDRYGEALPPLYITESGCSYHDPDPVDGRVPDPDRVAYHDGHLRALARAVADGADVRGYFAWAATDNFEWAAGYRERFGLVHVDYATQTRTPKDSYHWYRDVIGRAR</sequence>
<dbReference type="PATRIC" id="fig|909613.9.peg.1797"/>
<organism evidence="12 13">
    <name type="scientific">Actinokineospora spheciospongiae</name>
    <dbReference type="NCBI Taxonomy" id="909613"/>
    <lineage>
        <taxon>Bacteria</taxon>
        <taxon>Bacillati</taxon>
        <taxon>Actinomycetota</taxon>
        <taxon>Actinomycetes</taxon>
        <taxon>Pseudonocardiales</taxon>
        <taxon>Pseudonocardiaceae</taxon>
        <taxon>Actinokineospora</taxon>
    </lineage>
</organism>
<evidence type="ECO:0000313" key="13">
    <source>
        <dbReference type="Proteomes" id="UP000019277"/>
    </source>
</evidence>
<dbReference type="EC" id="3.2.1.21" evidence="3 11"/>
<dbReference type="PRINTS" id="PR00131">
    <property type="entry name" value="GLHYDRLASE1"/>
</dbReference>
<dbReference type="PANTHER" id="PTHR10353">
    <property type="entry name" value="GLYCOSYL HYDROLASE"/>
    <property type="match status" value="1"/>
</dbReference>
<dbReference type="PROSITE" id="PS00653">
    <property type="entry name" value="GLYCOSYL_HYDROL_F1_2"/>
    <property type="match status" value="1"/>
</dbReference>
<evidence type="ECO:0000256" key="10">
    <source>
        <dbReference type="PIRSR" id="PIRSR617736-2"/>
    </source>
</evidence>
<dbReference type="STRING" id="909613.UO65_1786"/>
<keyword evidence="7 11" id="KW-0326">Glycosidase</keyword>
<comment type="catalytic activity">
    <reaction evidence="1 11">
        <text>Hydrolysis of terminal, non-reducing beta-D-glucosyl residues with release of beta-D-glucose.</text>
        <dbReference type="EC" id="3.2.1.21"/>
    </reaction>
</comment>
<dbReference type="SUPFAM" id="SSF51445">
    <property type="entry name" value="(Trans)glycosidases"/>
    <property type="match status" value="1"/>
</dbReference>
<evidence type="ECO:0000256" key="4">
    <source>
        <dbReference type="ARBA" id="ARBA00022801"/>
    </source>
</evidence>
<evidence type="ECO:0000256" key="7">
    <source>
        <dbReference type="ARBA" id="ARBA00023295"/>
    </source>
</evidence>
<feature type="active site" description="Proton donor" evidence="9">
    <location>
        <position position="168"/>
    </location>
</feature>
<evidence type="ECO:0000256" key="11">
    <source>
        <dbReference type="RuleBase" id="RU361175"/>
    </source>
</evidence>
<keyword evidence="4 11" id="KW-0378">Hydrolase</keyword>
<keyword evidence="5" id="KW-0136">Cellulose degradation</keyword>
<dbReference type="Proteomes" id="UP000019277">
    <property type="component" value="Unassembled WGS sequence"/>
</dbReference>
<dbReference type="AlphaFoldDB" id="W7IPT8"/>
<proteinExistence type="inferred from homology"/>
<evidence type="ECO:0000313" key="12">
    <source>
        <dbReference type="EMBL" id="EWC62890.1"/>
    </source>
</evidence>
<feature type="binding site" evidence="10">
    <location>
        <position position="123"/>
    </location>
    <ligand>
        <name>substrate</name>
    </ligand>
</feature>
<comment type="similarity">
    <text evidence="2 11">Belongs to the glycosyl hydrolase 1 family.</text>
</comment>
<feature type="binding site" evidence="10">
    <location>
        <begin position="417"/>
        <end position="418"/>
    </location>
    <ligand>
        <name>substrate</name>
    </ligand>
</feature>
<protein>
    <recommendedName>
        <fullName evidence="3 11">Beta-glucosidase</fullName>
        <ecNumber evidence="3 11">3.2.1.21</ecNumber>
    </recommendedName>
</protein>
<evidence type="ECO:0000256" key="6">
    <source>
        <dbReference type="ARBA" id="ARBA00023277"/>
    </source>
</evidence>
<dbReference type="Gene3D" id="3.20.20.80">
    <property type="entry name" value="Glycosidases"/>
    <property type="match status" value="1"/>
</dbReference>
<dbReference type="OrthoDB" id="9765195at2"/>
<evidence type="ECO:0000256" key="2">
    <source>
        <dbReference type="ARBA" id="ARBA00010838"/>
    </source>
</evidence>
<dbReference type="GO" id="GO:0030245">
    <property type="term" value="P:cellulose catabolic process"/>
    <property type="evidence" value="ECO:0007669"/>
    <property type="project" value="UniProtKB-KW"/>
</dbReference>